<dbReference type="EMBL" id="BJML01000019">
    <property type="protein sequence ID" value="GEB47393.1"/>
    <property type="molecule type" value="Genomic_DNA"/>
</dbReference>
<evidence type="ECO:0000313" key="1">
    <source>
        <dbReference type="EMBL" id="GEB47393.1"/>
    </source>
</evidence>
<dbReference type="AlphaFoldDB" id="A0A4Y3QRU0"/>
<dbReference type="RefSeq" id="WP_141378424.1">
    <property type="nucleotide sequence ID" value="NZ_BJML01000019.1"/>
</dbReference>
<evidence type="ECO:0008006" key="3">
    <source>
        <dbReference type="Google" id="ProtNLM"/>
    </source>
</evidence>
<sequence length="328" mass="37019">MQTESAVVRARRSLFSRDELSERGVSDAEMRKAGAAGDWHRIQAGVYIARKEWEAARPSDRHRFAVLAAVDRSRDAVGVLSHLSAAVLHGLPVYRFREEPVHTTVPRASHPPSGRTIRRHTGVLDPADAVVVDGIRCTSLERTVLDIACTQPREVALSCADGALRRVSVKDRRFDPDAQALWRDVMRERVERARGRRGVRAAEWIVDFADGRAELPGESVSRLQLHRLGFRRLDLQVAVKGPRGFDYFVDIALPDAQTFWEFDGEVKYRDVSMRRGRSVEDVLLDEKRREDWIRGVTQWRVCRGGFADIVSPEALAARLAAFGVRPPR</sequence>
<accession>A0A4Y3QRU0</accession>
<evidence type="ECO:0000313" key="2">
    <source>
        <dbReference type="Proteomes" id="UP000319525"/>
    </source>
</evidence>
<reference evidence="1 2" key="1">
    <citation type="submission" date="2019-06" db="EMBL/GenBank/DDBJ databases">
        <title>Whole genome shotgun sequence of Microbacterium testaceum NBRC 12675.</title>
        <authorList>
            <person name="Hosoyama A."/>
            <person name="Uohara A."/>
            <person name="Ohji S."/>
            <person name="Ichikawa N."/>
        </authorList>
    </citation>
    <scope>NUCLEOTIDE SEQUENCE [LARGE SCALE GENOMIC DNA]</scope>
    <source>
        <strain evidence="1 2">NBRC 12675</strain>
    </source>
</reference>
<dbReference type="Proteomes" id="UP000319525">
    <property type="component" value="Unassembled WGS sequence"/>
</dbReference>
<proteinExistence type="predicted"/>
<gene>
    <name evidence="1" type="ORF">MTE01_33380</name>
</gene>
<name>A0A4Y3QRU0_MICTE</name>
<dbReference type="GeneID" id="57146007"/>
<organism evidence="1 2">
    <name type="scientific">Microbacterium testaceum</name>
    <name type="common">Aureobacterium testaceum</name>
    <name type="synonym">Brevibacterium testaceum</name>
    <dbReference type="NCBI Taxonomy" id="2033"/>
    <lineage>
        <taxon>Bacteria</taxon>
        <taxon>Bacillati</taxon>
        <taxon>Actinomycetota</taxon>
        <taxon>Actinomycetes</taxon>
        <taxon>Micrococcales</taxon>
        <taxon>Microbacteriaceae</taxon>
        <taxon>Microbacterium</taxon>
    </lineage>
</organism>
<protein>
    <recommendedName>
        <fullName evidence="3">Transcriptional regulator, AbiEi antitoxin, Type IV TA system</fullName>
    </recommendedName>
</protein>
<dbReference type="OrthoDB" id="5517693at2"/>
<comment type="caution">
    <text evidence="1">The sequence shown here is derived from an EMBL/GenBank/DDBJ whole genome shotgun (WGS) entry which is preliminary data.</text>
</comment>